<gene>
    <name evidence="2" type="ORF">GCM10017600_61270</name>
</gene>
<reference evidence="2" key="2">
    <citation type="submission" date="2023-01" db="EMBL/GenBank/DDBJ databases">
        <authorList>
            <person name="Sun Q."/>
            <person name="Evtushenko L."/>
        </authorList>
    </citation>
    <scope>NUCLEOTIDE SEQUENCE</scope>
    <source>
        <strain evidence="2">VKM Ac-2007</strain>
    </source>
</reference>
<feature type="compositionally biased region" description="Basic and acidic residues" evidence="1">
    <location>
        <begin position="41"/>
        <end position="61"/>
    </location>
</feature>
<feature type="region of interest" description="Disordered" evidence="1">
    <location>
        <begin position="1"/>
        <end position="61"/>
    </location>
</feature>
<keyword evidence="3" id="KW-1185">Reference proteome</keyword>
<evidence type="ECO:0000256" key="1">
    <source>
        <dbReference type="SAM" id="MobiDB-lite"/>
    </source>
</evidence>
<sequence length="61" mass="6214">MATIAERVSAGRRAPVNLDGMDVPCVSSVAQSRPAATGRGGAEDGAKGEDCTGRDPDVEVR</sequence>
<protein>
    <submittedName>
        <fullName evidence="2">Uncharacterized protein</fullName>
    </submittedName>
</protein>
<reference evidence="2" key="1">
    <citation type="journal article" date="2014" name="Int. J. Syst. Evol. Microbiol.">
        <title>Complete genome sequence of Corynebacterium casei LMG S-19264T (=DSM 44701T), isolated from a smear-ripened cheese.</title>
        <authorList>
            <consortium name="US DOE Joint Genome Institute (JGI-PGF)"/>
            <person name="Walter F."/>
            <person name="Albersmeier A."/>
            <person name="Kalinowski J."/>
            <person name="Ruckert C."/>
        </authorList>
    </citation>
    <scope>NUCLEOTIDE SEQUENCE</scope>
    <source>
        <strain evidence="2">VKM Ac-2007</strain>
    </source>
</reference>
<dbReference type="AlphaFoldDB" id="A0A9W6MG34"/>
<comment type="caution">
    <text evidence="2">The sequence shown here is derived from an EMBL/GenBank/DDBJ whole genome shotgun (WGS) entry which is preliminary data.</text>
</comment>
<dbReference type="Proteomes" id="UP001143474">
    <property type="component" value="Unassembled WGS sequence"/>
</dbReference>
<dbReference type="EMBL" id="BSEV01000018">
    <property type="protein sequence ID" value="GLK12717.1"/>
    <property type="molecule type" value="Genomic_DNA"/>
</dbReference>
<accession>A0A9W6MG34</accession>
<organism evidence="2 3">
    <name type="scientific">Streptosporangium carneum</name>
    <dbReference type="NCBI Taxonomy" id="47481"/>
    <lineage>
        <taxon>Bacteria</taxon>
        <taxon>Bacillati</taxon>
        <taxon>Actinomycetota</taxon>
        <taxon>Actinomycetes</taxon>
        <taxon>Streptosporangiales</taxon>
        <taxon>Streptosporangiaceae</taxon>
        <taxon>Streptosporangium</taxon>
    </lineage>
</organism>
<name>A0A9W6MG34_9ACTN</name>
<evidence type="ECO:0000313" key="3">
    <source>
        <dbReference type="Proteomes" id="UP001143474"/>
    </source>
</evidence>
<proteinExistence type="predicted"/>
<evidence type="ECO:0000313" key="2">
    <source>
        <dbReference type="EMBL" id="GLK12717.1"/>
    </source>
</evidence>